<keyword evidence="5" id="KW-0574">Periplasm</keyword>
<dbReference type="InterPro" id="IPR013783">
    <property type="entry name" value="Ig-like_fold"/>
</dbReference>
<comment type="subcellular location">
    <subcellularLocation>
        <location evidence="1 8">Periplasm</location>
    </subcellularLocation>
</comment>
<keyword evidence="6 8" id="KW-0143">Chaperone</keyword>
<dbReference type="InterPro" id="IPR050643">
    <property type="entry name" value="Periplasmic_pilus_chap"/>
</dbReference>
<dbReference type="InterPro" id="IPR016148">
    <property type="entry name" value="Pili_assmbl_chaperone_C"/>
</dbReference>
<proteinExistence type="inferred from homology"/>
<dbReference type="OrthoDB" id="9131059at2"/>
<dbReference type="RefSeq" id="WP_142512349.1">
    <property type="nucleotide sequence ID" value="NZ_CABGGW010000003.1"/>
</dbReference>
<name>A0A564HF06_9ENTR</name>
<dbReference type="PANTHER" id="PTHR30251:SF2">
    <property type="entry name" value="FIMBRIAL CHAPERONE YADV-RELATED"/>
    <property type="match status" value="1"/>
</dbReference>
<dbReference type="Gene3D" id="2.60.40.10">
    <property type="entry name" value="Immunoglobulins"/>
    <property type="match status" value="2"/>
</dbReference>
<organism evidence="12 13">
    <name type="scientific">Klebsiella huaxiensis</name>
    <dbReference type="NCBI Taxonomy" id="2153354"/>
    <lineage>
        <taxon>Bacteria</taxon>
        <taxon>Pseudomonadati</taxon>
        <taxon>Pseudomonadota</taxon>
        <taxon>Gammaproteobacteria</taxon>
        <taxon>Enterobacterales</taxon>
        <taxon>Enterobacteriaceae</taxon>
        <taxon>Klebsiella/Raoultella group</taxon>
        <taxon>Klebsiella</taxon>
    </lineage>
</organism>
<evidence type="ECO:0000256" key="1">
    <source>
        <dbReference type="ARBA" id="ARBA00004418"/>
    </source>
</evidence>
<evidence type="ECO:0000256" key="4">
    <source>
        <dbReference type="ARBA" id="ARBA00022729"/>
    </source>
</evidence>
<evidence type="ECO:0000256" key="2">
    <source>
        <dbReference type="ARBA" id="ARBA00007399"/>
    </source>
</evidence>
<feature type="chain" id="PRO_5022182959" evidence="9">
    <location>
        <begin position="20"/>
        <end position="231"/>
    </location>
</feature>
<dbReference type="PRINTS" id="PR00969">
    <property type="entry name" value="CHAPERONPILI"/>
</dbReference>
<dbReference type="PROSITE" id="PS00635">
    <property type="entry name" value="PILI_CHAPERONE"/>
    <property type="match status" value="1"/>
</dbReference>
<dbReference type="SUPFAM" id="SSF49584">
    <property type="entry name" value="Periplasmic chaperone C-domain"/>
    <property type="match status" value="1"/>
</dbReference>
<gene>
    <name evidence="12" type="primary">yadV_7</name>
    <name evidence="12" type="ORF">SB6422_04121</name>
</gene>
<dbReference type="InterPro" id="IPR008962">
    <property type="entry name" value="PapD-like_sf"/>
</dbReference>
<evidence type="ECO:0000256" key="7">
    <source>
        <dbReference type="ARBA" id="ARBA00023319"/>
    </source>
</evidence>
<dbReference type="EMBL" id="CABGGW010000003">
    <property type="protein sequence ID" value="VUS30899.1"/>
    <property type="molecule type" value="Genomic_DNA"/>
</dbReference>
<evidence type="ECO:0000256" key="5">
    <source>
        <dbReference type="ARBA" id="ARBA00022764"/>
    </source>
</evidence>
<reference evidence="12 13" key="1">
    <citation type="submission" date="2019-07" db="EMBL/GenBank/DDBJ databases">
        <authorList>
            <person name="Brisse S."/>
            <person name="Rodrigues C."/>
            <person name="Thorpe H."/>
        </authorList>
    </citation>
    <scope>NUCLEOTIDE SEQUENCE [LARGE SCALE GENOMIC DNA]</scope>
    <source>
        <strain evidence="12">SB6422</strain>
    </source>
</reference>
<dbReference type="GO" id="GO:0030288">
    <property type="term" value="C:outer membrane-bounded periplasmic space"/>
    <property type="evidence" value="ECO:0007669"/>
    <property type="project" value="InterPro"/>
</dbReference>
<evidence type="ECO:0000256" key="6">
    <source>
        <dbReference type="ARBA" id="ARBA00023186"/>
    </source>
</evidence>
<dbReference type="Pfam" id="PF00345">
    <property type="entry name" value="PapD_N"/>
    <property type="match status" value="1"/>
</dbReference>
<dbReference type="Pfam" id="PF02753">
    <property type="entry name" value="PapD_C"/>
    <property type="match status" value="1"/>
</dbReference>
<dbReference type="FunFam" id="2.60.40.10:FF:000458">
    <property type="entry name" value="Molecular chaperone FimC"/>
    <property type="match status" value="1"/>
</dbReference>
<keyword evidence="4 9" id="KW-0732">Signal</keyword>
<dbReference type="InterPro" id="IPR016147">
    <property type="entry name" value="Pili_assmbl_chaperone_N"/>
</dbReference>
<sequence>MTRYVFTFLISVCIPFTNASVVIDGTRVIFPSDRKEVSIRVTNSGDMPSLTQVWVDGGTIQNNTGKDLAPFVVLPPIIRVEPGKGQSYRLIYSGTALPQDRESLYWFNMLDIPPEPKNSQDGNYLQLSIRSRIKLFYRPITLKGNVSEAAKSLIWRFHKENNTLTVNNPSPWHVTIDSITINGNKQSAGMVAPFSTMSINSKERALKTMPSKFSFTTINDYGAVVTHNYPQ</sequence>
<dbReference type="SUPFAM" id="SSF49354">
    <property type="entry name" value="PapD-like"/>
    <property type="match status" value="1"/>
</dbReference>
<evidence type="ECO:0000313" key="13">
    <source>
        <dbReference type="Proteomes" id="UP000317374"/>
    </source>
</evidence>
<keyword evidence="3" id="KW-1029">Fimbrium biogenesis</keyword>
<evidence type="ECO:0000256" key="3">
    <source>
        <dbReference type="ARBA" id="ARBA00022558"/>
    </source>
</evidence>
<evidence type="ECO:0000313" key="12">
    <source>
        <dbReference type="EMBL" id="VUS30899.1"/>
    </source>
</evidence>
<dbReference type="InterPro" id="IPR001829">
    <property type="entry name" value="Pili_assmbl_chaperone_bac"/>
</dbReference>
<dbReference type="InterPro" id="IPR018046">
    <property type="entry name" value="Pili_assmbl_chaperone_CS"/>
</dbReference>
<evidence type="ECO:0000259" key="10">
    <source>
        <dbReference type="Pfam" id="PF00345"/>
    </source>
</evidence>
<accession>A0A564HF06</accession>
<dbReference type="PANTHER" id="PTHR30251">
    <property type="entry name" value="PILUS ASSEMBLY CHAPERONE"/>
    <property type="match status" value="1"/>
</dbReference>
<dbReference type="AlphaFoldDB" id="A0A564HF06"/>
<dbReference type="Proteomes" id="UP000317374">
    <property type="component" value="Unassembled WGS sequence"/>
</dbReference>
<evidence type="ECO:0000256" key="8">
    <source>
        <dbReference type="RuleBase" id="RU003918"/>
    </source>
</evidence>
<evidence type="ECO:0000256" key="9">
    <source>
        <dbReference type="SAM" id="SignalP"/>
    </source>
</evidence>
<feature type="domain" description="Pili assembly chaperone N-terminal" evidence="10">
    <location>
        <begin position="20"/>
        <end position="142"/>
    </location>
</feature>
<keyword evidence="7" id="KW-0393">Immunoglobulin domain</keyword>
<feature type="domain" description="Pili assembly chaperone C-terminal" evidence="11">
    <location>
        <begin position="166"/>
        <end position="225"/>
    </location>
</feature>
<evidence type="ECO:0000259" key="11">
    <source>
        <dbReference type="Pfam" id="PF02753"/>
    </source>
</evidence>
<dbReference type="GO" id="GO:0071555">
    <property type="term" value="P:cell wall organization"/>
    <property type="evidence" value="ECO:0007669"/>
    <property type="project" value="InterPro"/>
</dbReference>
<comment type="similarity">
    <text evidence="2 8">Belongs to the periplasmic pilus chaperone family.</text>
</comment>
<dbReference type="InterPro" id="IPR036316">
    <property type="entry name" value="Pili_assmbl_chap_C_dom_sf"/>
</dbReference>
<protein>
    <submittedName>
        <fullName evidence="12">Putative fimbrial chaperone YadV</fullName>
    </submittedName>
</protein>
<feature type="signal peptide" evidence="9">
    <location>
        <begin position="1"/>
        <end position="19"/>
    </location>
</feature>